<feature type="domain" description="Integrase catalytic" evidence="1">
    <location>
        <begin position="53"/>
        <end position="221"/>
    </location>
</feature>
<dbReference type="EMBL" id="LJIJ01003196">
    <property type="protein sequence ID" value="ODM88779.1"/>
    <property type="molecule type" value="Genomic_DNA"/>
</dbReference>
<proteinExistence type="predicted"/>
<sequence>MSSEVKNVYFDPSEVGSYASLYSALKNNKLKSVTDLEGELLKLKTYTLFKPVRKSYPTRKYMVHSYKDIWNLDLLDMSKFSRSNKGYKYIVVCIEGLSKKAMAVPIKNKRAPTVMKAFEEIIRKEQYTPKLLHTDRGLEFEGSFRKYAESLGIKIYNTYTPRKAILVERFNKTLRQRLYAIMFHFRSKVWHIHFKSVIDSYNDTPLSRYKLSPNQINETNQFEVLKILYKDVAKAKMKQKRAKFQVDNLVRISRDKLLFEKSATYNWTEEVFKIAKIQDTVPWTYRLVDENGEQIAGSFYEEQLLRVHPESYSNVLAQDFIGNSNLEIGLVSLNIALKEKDKTKPRLVFDSSDTITLKIPSTSSDSVEINGVVDAVLPAASFITTLNTKLSFFGNITFSIDFTNEDSAYITANVKISGGGYVILESILSQILGFDQMTFKSGRHKAKHQFNKSLLKATSVKTEISYVKYEEKHVTVQQPEDDSLDGLAETLHDSFRRGNETVFVTVDDKQEYMTFEVQKDHLEFLLPPKLCKWFQVPPSRIFSKKTSLFVGSEQPYDEGSREHLLVCLNLVDYQAYGSRQFPIIRTINLEPTGIKGRLLKTFEVVQYLPLLQPDFRTVSVTLILYSTHLEFDNQPSSAVLHIRKKNNHGSGN</sequence>
<name>A0A1D2M731_ORCCI</name>
<reference evidence="2 3" key="1">
    <citation type="journal article" date="2016" name="Genome Biol. Evol.">
        <title>Gene Family Evolution Reflects Adaptation to Soil Environmental Stressors in the Genome of the Collembolan Orchesella cincta.</title>
        <authorList>
            <person name="Faddeeva-Vakhrusheva A."/>
            <person name="Derks M.F."/>
            <person name="Anvar S.Y."/>
            <person name="Agamennone V."/>
            <person name="Suring W."/>
            <person name="Smit S."/>
            <person name="van Straalen N.M."/>
            <person name="Roelofs D."/>
        </authorList>
    </citation>
    <scope>NUCLEOTIDE SEQUENCE [LARGE SCALE GENOMIC DNA]</scope>
    <source>
        <tissue evidence="2">Mixed pool</tissue>
    </source>
</reference>
<dbReference type="PROSITE" id="PS50994">
    <property type="entry name" value="INTEGRASE"/>
    <property type="match status" value="1"/>
</dbReference>
<dbReference type="GO" id="GO:0003676">
    <property type="term" value="F:nucleic acid binding"/>
    <property type="evidence" value="ECO:0007669"/>
    <property type="project" value="InterPro"/>
</dbReference>
<dbReference type="AlphaFoldDB" id="A0A1D2M731"/>
<dbReference type="SUPFAM" id="SSF53098">
    <property type="entry name" value="Ribonuclease H-like"/>
    <property type="match status" value="1"/>
</dbReference>
<dbReference type="InterPro" id="IPR036397">
    <property type="entry name" value="RNaseH_sf"/>
</dbReference>
<dbReference type="GO" id="GO:0015074">
    <property type="term" value="P:DNA integration"/>
    <property type="evidence" value="ECO:0007669"/>
    <property type="project" value="InterPro"/>
</dbReference>
<organism evidence="2 3">
    <name type="scientific">Orchesella cincta</name>
    <name type="common">Springtail</name>
    <name type="synonym">Podura cincta</name>
    <dbReference type="NCBI Taxonomy" id="48709"/>
    <lineage>
        <taxon>Eukaryota</taxon>
        <taxon>Metazoa</taxon>
        <taxon>Ecdysozoa</taxon>
        <taxon>Arthropoda</taxon>
        <taxon>Hexapoda</taxon>
        <taxon>Collembola</taxon>
        <taxon>Entomobryomorpha</taxon>
        <taxon>Entomobryoidea</taxon>
        <taxon>Orchesellidae</taxon>
        <taxon>Orchesellinae</taxon>
        <taxon>Orchesella</taxon>
    </lineage>
</organism>
<dbReference type="Gene3D" id="3.30.420.10">
    <property type="entry name" value="Ribonuclease H-like superfamily/Ribonuclease H"/>
    <property type="match status" value="1"/>
</dbReference>
<accession>A0A1D2M731</accession>
<evidence type="ECO:0000259" key="1">
    <source>
        <dbReference type="PROSITE" id="PS50994"/>
    </source>
</evidence>
<dbReference type="InterPro" id="IPR001584">
    <property type="entry name" value="Integrase_cat-core"/>
</dbReference>
<gene>
    <name evidence="2" type="ORF">Ocin01_17903</name>
</gene>
<evidence type="ECO:0000313" key="2">
    <source>
        <dbReference type="EMBL" id="ODM88779.1"/>
    </source>
</evidence>
<dbReference type="PANTHER" id="PTHR46585">
    <property type="entry name" value="INTEGRASE CORE DOMAIN CONTAINING PROTEIN"/>
    <property type="match status" value="1"/>
</dbReference>
<evidence type="ECO:0000313" key="3">
    <source>
        <dbReference type="Proteomes" id="UP000094527"/>
    </source>
</evidence>
<dbReference type="Pfam" id="PF00665">
    <property type="entry name" value="rve"/>
    <property type="match status" value="1"/>
</dbReference>
<dbReference type="InterPro" id="IPR012337">
    <property type="entry name" value="RNaseH-like_sf"/>
</dbReference>
<protein>
    <submittedName>
        <fullName evidence="2">Uncharacterized transposon-derived protein F54H12.3</fullName>
    </submittedName>
</protein>
<dbReference type="STRING" id="48709.A0A1D2M731"/>
<comment type="caution">
    <text evidence="2">The sequence shown here is derived from an EMBL/GenBank/DDBJ whole genome shotgun (WGS) entry which is preliminary data.</text>
</comment>
<dbReference type="PANTHER" id="PTHR46585:SF1">
    <property type="entry name" value="CHROMO DOMAIN-CONTAINING PROTEIN"/>
    <property type="match status" value="1"/>
</dbReference>
<dbReference type="Proteomes" id="UP000094527">
    <property type="component" value="Unassembled WGS sequence"/>
</dbReference>
<keyword evidence="3" id="KW-1185">Reference proteome</keyword>
<dbReference type="OrthoDB" id="6408700at2759"/>